<dbReference type="Gene3D" id="3.40.605.10">
    <property type="entry name" value="Aldehyde Dehydrogenase, Chain A, domain 1"/>
    <property type="match status" value="1"/>
</dbReference>
<dbReference type="PANTHER" id="PTHR43217">
    <property type="entry name" value="SUCCINATE SEMIALDEHYDE DEHYDROGENASE [NAD(P)+] SAD"/>
    <property type="match status" value="1"/>
</dbReference>
<evidence type="ECO:0000256" key="3">
    <source>
        <dbReference type="ARBA" id="ARBA00023002"/>
    </source>
</evidence>
<dbReference type="Gene3D" id="3.40.309.10">
    <property type="entry name" value="Aldehyde Dehydrogenase, Chain A, domain 2"/>
    <property type="match status" value="1"/>
</dbReference>
<comment type="caution">
    <text evidence="5">The sequence shown here is derived from an EMBL/GenBank/DDBJ whole genome shotgun (WGS) entry which is preliminary data.</text>
</comment>
<dbReference type="CDD" id="cd07100">
    <property type="entry name" value="ALDH_SSADH1_GabD1"/>
    <property type="match status" value="1"/>
</dbReference>
<dbReference type="PANTHER" id="PTHR43217:SF1">
    <property type="entry name" value="SUCCINATE SEMIALDEHYDE DEHYDROGENASE [NAD(P)+] SAD"/>
    <property type="match status" value="1"/>
</dbReference>
<evidence type="ECO:0000256" key="1">
    <source>
        <dbReference type="ARBA" id="ARBA00009986"/>
    </source>
</evidence>
<dbReference type="GO" id="GO:0004030">
    <property type="term" value="F:aldehyde dehydrogenase [NAD(P)+] activity"/>
    <property type="evidence" value="ECO:0007669"/>
    <property type="project" value="InterPro"/>
</dbReference>
<keyword evidence="6" id="KW-1185">Reference proteome</keyword>
<evidence type="ECO:0000256" key="2">
    <source>
        <dbReference type="ARBA" id="ARBA00022857"/>
    </source>
</evidence>
<dbReference type="PROSITE" id="PS00070">
    <property type="entry name" value="ALDEHYDE_DEHYDR_CYS"/>
    <property type="match status" value="1"/>
</dbReference>
<dbReference type="SUPFAM" id="SSF53720">
    <property type="entry name" value="ALDH-like"/>
    <property type="match status" value="1"/>
</dbReference>
<dbReference type="FunFam" id="3.40.309.10:FF:000010">
    <property type="entry name" value="Gamma-aminobutyraldehyde dehydrogenase"/>
    <property type="match status" value="1"/>
</dbReference>
<dbReference type="OrthoDB" id="9812625at2"/>
<dbReference type="Pfam" id="PF00171">
    <property type="entry name" value="Aldedh"/>
    <property type="match status" value="1"/>
</dbReference>
<evidence type="ECO:0000259" key="4">
    <source>
        <dbReference type="Pfam" id="PF00171"/>
    </source>
</evidence>
<dbReference type="RefSeq" id="WP_064593525.1">
    <property type="nucleotide sequence ID" value="NZ_LYRP01000001.1"/>
</dbReference>
<accession>A0A1B7L7I3</accession>
<gene>
    <name evidence="5" type="ORF">A9B99_00440</name>
</gene>
<reference evidence="6" key="1">
    <citation type="submission" date="2016-05" db="EMBL/GenBank/DDBJ databases">
        <authorList>
            <person name="Behera P."/>
            <person name="Vaishampayan P."/>
            <person name="Singh N."/>
            <person name="Raina V."/>
            <person name="Suar M."/>
            <person name="Pattnaik A."/>
            <person name="Rastogi G."/>
        </authorList>
    </citation>
    <scope>NUCLEOTIDE SEQUENCE [LARGE SCALE GENOMIC DNA]</scope>
    <source>
        <strain evidence="6">MP23</strain>
    </source>
</reference>
<dbReference type="GO" id="GO:0004777">
    <property type="term" value="F:succinate-semialdehyde dehydrogenase (NAD+) activity"/>
    <property type="evidence" value="ECO:0007669"/>
    <property type="project" value="TreeGrafter"/>
</dbReference>
<dbReference type="InterPro" id="IPR015590">
    <property type="entry name" value="Aldehyde_DH_dom"/>
</dbReference>
<proteinExistence type="inferred from homology"/>
<dbReference type="FunFam" id="3.40.605.10:FF:000012">
    <property type="entry name" value="NAD-dependent succinate-semialdehyde dehydrogenase"/>
    <property type="match status" value="1"/>
</dbReference>
<dbReference type="EMBL" id="LYRP01000001">
    <property type="protein sequence ID" value="OAT78246.1"/>
    <property type="molecule type" value="Genomic_DNA"/>
</dbReference>
<dbReference type="InterPro" id="IPR016162">
    <property type="entry name" value="Ald_DH_N"/>
</dbReference>
<dbReference type="GO" id="GO:0009447">
    <property type="term" value="P:putrescine catabolic process"/>
    <property type="evidence" value="ECO:0007669"/>
    <property type="project" value="UniProtKB-ARBA"/>
</dbReference>
<organism evidence="5 6">
    <name type="scientific">Mangrovibacter phragmitis</name>
    <dbReference type="NCBI Taxonomy" id="1691903"/>
    <lineage>
        <taxon>Bacteria</taxon>
        <taxon>Pseudomonadati</taxon>
        <taxon>Pseudomonadota</taxon>
        <taxon>Gammaproteobacteria</taxon>
        <taxon>Enterobacterales</taxon>
        <taxon>Enterobacteriaceae</taxon>
        <taxon>Mangrovibacter</taxon>
    </lineage>
</organism>
<dbReference type="InterPro" id="IPR047110">
    <property type="entry name" value="GABD/Sad-like"/>
</dbReference>
<dbReference type="Proteomes" id="UP000078225">
    <property type="component" value="Unassembled WGS sequence"/>
</dbReference>
<dbReference type="AlphaFoldDB" id="A0A1B7L7I3"/>
<keyword evidence="3" id="KW-0560">Oxidoreductase</keyword>
<sequence length="462" mass="49033">MTAKNSNSQTCAINPATGEVLSSRPYASQALIEQAITRAASASKVWGNTPLTQRAAAITRLASVLESQAQTLAQTITREMGKPIRQSRAEVAKCINLCHWYAEHGPGMLENQPTQVPGQQAEIAFRPLGVILAVMPWNFPLWQVLRGAVPMLIAGNTYLLKHAPNVPASAGLLAQAFIDADFPVGAFAEINASNDGVSTLIADQRVAAVALTGSARAGEAIGAQAGKALKKCVLELGGSDPFIVLNSANLDDAVSAGVAGRFQNTGQVCAAAKRFIVEAGIAEAFIEKFVAATRNLVVGNPEDEQTDIGPMARFDLRDELHRQVENTLSQGATCVLGGEKLPGEGNYYAPTVLTGVTPEMTAFQEEMFGPVAAVTIARDAEHALELANLSQYGLSATIYGDEHQALQMAGKLECGGVFINGYSASDPRVPFGGVKRSGFGRELSHFGLYEFCNIQTVWKNRC</sequence>
<dbReference type="InterPro" id="IPR016161">
    <property type="entry name" value="Ald_DH/histidinol_DH"/>
</dbReference>
<dbReference type="InterPro" id="IPR016163">
    <property type="entry name" value="Ald_DH_C"/>
</dbReference>
<dbReference type="InterPro" id="IPR044148">
    <property type="entry name" value="ALDH_GabD1-like"/>
</dbReference>
<protein>
    <submittedName>
        <fullName evidence="5">Succinate-semialdehyde dehydrogenase</fullName>
    </submittedName>
</protein>
<name>A0A1B7L7I3_9ENTR</name>
<evidence type="ECO:0000313" key="5">
    <source>
        <dbReference type="EMBL" id="OAT78246.1"/>
    </source>
</evidence>
<feature type="domain" description="Aldehyde dehydrogenase" evidence="4">
    <location>
        <begin position="8"/>
        <end position="457"/>
    </location>
</feature>
<dbReference type="STRING" id="1691903.A9B99_00440"/>
<keyword evidence="2" id="KW-0521">NADP</keyword>
<dbReference type="InterPro" id="IPR016160">
    <property type="entry name" value="Ald_DH_CS_CYS"/>
</dbReference>
<evidence type="ECO:0000313" key="6">
    <source>
        <dbReference type="Proteomes" id="UP000078225"/>
    </source>
</evidence>
<comment type="similarity">
    <text evidence="1">Belongs to the aldehyde dehydrogenase family.</text>
</comment>